<dbReference type="PROSITE" id="PS50186">
    <property type="entry name" value="DEP"/>
    <property type="match status" value="2"/>
</dbReference>
<accession>A0A3Q3XNU4</accession>
<sequence>MERTSSIRRKTLARQHKGEVMIAGEQLRLRLHDGKLIKDRRYHLRTYPNCFVAQELIDWLVSHKETPDRATAVCLLQHLMDHDIIHHVCDKRPVIKDAKLLYRFRKDDGTFPFNTEVKVFIWGQRLYGHITGILIGDKNSILKLREEHGVAYQRSFPGCQLIDWLLQNGEAESRRRGLELCRALQEHGIIQHVAKKHNFFDSGLLYQFCINFRRRRRLSELLNEGEQDVDEGVAVWTQEDNHPESPFVLRKSGPQGGNGAFLSGERKCALFCAFSTFLRTFTCEELLAPGSPFIKKVLTVMGDVLGWGFVVRGQAPCYVQAVDPGSPAAAAGVKVNTHSKYLKERH</sequence>
<proteinExistence type="predicted"/>
<dbReference type="Pfam" id="PF00610">
    <property type="entry name" value="DEP"/>
    <property type="match status" value="2"/>
</dbReference>
<dbReference type="InterPro" id="IPR000591">
    <property type="entry name" value="DEP_dom"/>
</dbReference>
<dbReference type="Gene3D" id="1.10.10.10">
    <property type="entry name" value="Winged helix-like DNA-binding domain superfamily/Winged helix DNA-binding domain"/>
    <property type="match status" value="2"/>
</dbReference>
<dbReference type="GO" id="GO:0007186">
    <property type="term" value="P:G protein-coupled receptor signaling pathway"/>
    <property type="evidence" value="ECO:0007669"/>
    <property type="project" value="TreeGrafter"/>
</dbReference>
<name>A0A3Q3XNU4_MOLML</name>
<dbReference type="GO" id="GO:0035556">
    <property type="term" value="P:intracellular signal transduction"/>
    <property type="evidence" value="ECO:0007669"/>
    <property type="project" value="InterPro"/>
</dbReference>
<evidence type="ECO:0000259" key="1">
    <source>
        <dbReference type="PROSITE" id="PS50186"/>
    </source>
</evidence>
<dbReference type="GO" id="GO:0005085">
    <property type="term" value="F:guanyl-nucleotide exchange factor activity"/>
    <property type="evidence" value="ECO:0007669"/>
    <property type="project" value="TreeGrafter"/>
</dbReference>
<organism evidence="2 3">
    <name type="scientific">Mola mola</name>
    <name type="common">Ocean sunfish</name>
    <name type="synonym">Tetraodon mola</name>
    <dbReference type="NCBI Taxonomy" id="94237"/>
    <lineage>
        <taxon>Eukaryota</taxon>
        <taxon>Metazoa</taxon>
        <taxon>Chordata</taxon>
        <taxon>Craniata</taxon>
        <taxon>Vertebrata</taxon>
        <taxon>Euteleostomi</taxon>
        <taxon>Actinopterygii</taxon>
        <taxon>Neopterygii</taxon>
        <taxon>Teleostei</taxon>
        <taxon>Neoteleostei</taxon>
        <taxon>Acanthomorphata</taxon>
        <taxon>Eupercaria</taxon>
        <taxon>Tetraodontiformes</taxon>
        <taxon>Molidae</taxon>
        <taxon>Mola</taxon>
    </lineage>
</organism>
<dbReference type="SUPFAM" id="SSF46785">
    <property type="entry name" value="Winged helix' DNA-binding domain"/>
    <property type="match status" value="2"/>
</dbReference>
<dbReference type="Ensembl" id="ENSMMOT00000026740.1">
    <property type="protein sequence ID" value="ENSMMOP00000026296.1"/>
    <property type="gene ID" value="ENSMMOG00000019930.1"/>
</dbReference>
<dbReference type="InterPro" id="IPR051832">
    <property type="entry name" value="mTOR-Rac_regulators"/>
</dbReference>
<dbReference type="PANTHER" id="PTHR22829">
    <property type="entry name" value="DEP DOMAIN PROTEIN"/>
    <property type="match status" value="1"/>
</dbReference>
<protein>
    <recommendedName>
        <fullName evidence="1">DEP domain-containing protein</fullName>
    </recommendedName>
</protein>
<keyword evidence="3" id="KW-1185">Reference proteome</keyword>
<evidence type="ECO:0000313" key="2">
    <source>
        <dbReference type="Ensembl" id="ENSMMOP00000026296.1"/>
    </source>
</evidence>
<dbReference type="InterPro" id="IPR036388">
    <property type="entry name" value="WH-like_DNA-bd_sf"/>
</dbReference>
<feature type="domain" description="DEP" evidence="1">
    <location>
        <begin position="136"/>
        <end position="210"/>
    </location>
</feature>
<dbReference type="InterPro" id="IPR036390">
    <property type="entry name" value="WH_DNA-bd_sf"/>
</dbReference>
<reference evidence="2" key="2">
    <citation type="submission" date="2025-09" db="UniProtKB">
        <authorList>
            <consortium name="Ensembl"/>
        </authorList>
    </citation>
    <scope>IDENTIFICATION</scope>
</reference>
<dbReference type="PANTHER" id="PTHR22829:SF7">
    <property type="entry name" value="DEP DOMAIN-CONTAINING MTOR-INTERACTING PROTEIN"/>
    <property type="match status" value="1"/>
</dbReference>
<dbReference type="InterPro" id="IPR036034">
    <property type="entry name" value="PDZ_sf"/>
</dbReference>
<dbReference type="STRING" id="94237.ENSMMOP00000026296"/>
<reference evidence="2" key="1">
    <citation type="submission" date="2025-08" db="UniProtKB">
        <authorList>
            <consortium name="Ensembl"/>
        </authorList>
    </citation>
    <scope>IDENTIFICATION</scope>
</reference>
<dbReference type="GO" id="GO:0005096">
    <property type="term" value="F:GTPase activator activity"/>
    <property type="evidence" value="ECO:0007669"/>
    <property type="project" value="TreeGrafter"/>
</dbReference>
<dbReference type="SMART" id="SM00049">
    <property type="entry name" value="DEP"/>
    <property type="match status" value="2"/>
</dbReference>
<dbReference type="GO" id="GO:0023051">
    <property type="term" value="P:regulation of signaling"/>
    <property type="evidence" value="ECO:0007669"/>
    <property type="project" value="TreeGrafter"/>
</dbReference>
<feature type="domain" description="DEP" evidence="1">
    <location>
        <begin position="23"/>
        <end position="106"/>
    </location>
</feature>
<dbReference type="AlphaFoldDB" id="A0A3Q3XNU4"/>
<dbReference type="GO" id="GO:0005886">
    <property type="term" value="C:plasma membrane"/>
    <property type="evidence" value="ECO:0007669"/>
    <property type="project" value="TreeGrafter"/>
</dbReference>
<dbReference type="Proteomes" id="UP000261620">
    <property type="component" value="Unplaced"/>
</dbReference>
<dbReference type="Gene3D" id="2.30.42.10">
    <property type="match status" value="1"/>
</dbReference>
<dbReference type="SUPFAM" id="SSF50156">
    <property type="entry name" value="PDZ domain-like"/>
    <property type="match status" value="1"/>
</dbReference>
<evidence type="ECO:0000313" key="3">
    <source>
        <dbReference type="Proteomes" id="UP000261620"/>
    </source>
</evidence>